<accession>A0AAV9F045</accession>
<reference evidence="2" key="2">
    <citation type="submission" date="2023-06" db="EMBL/GenBank/DDBJ databases">
        <authorList>
            <person name="Ma L."/>
            <person name="Liu K.-W."/>
            <person name="Li Z."/>
            <person name="Hsiao Y.-Y."/>
            <person name="Qi Y."/>
            <person name="Fu T."/>
            <person name="Tang G."/>
            <person name="Zhang D."/>
            <person name="Sun W.-H."/>
            <person name="Liu D.-K."/>
            <person name="Li Y."/>
            <person name="Chen G.-Z."/>
            <person name="Liu X.-D."/>
            <person name="Liao X.-Y."/>
            <person name="Jiang Y.-T."/>
            <person name="Yu X."/>
            <person name="Hao Y."/>
            <person name="Huang J."/>
            <person name="Zhao X.-W."/>
            <person name="Ke S."/>
            <person name="Chen Y.-Y."/>
            <person name="Wu W.-L."/>
            <person name="Hsu J.-L."/>
            <person name="Lin Y.-F."/>
            <person name="Huang M.-D."/>
            <person name="Li C.-Y."/>
            <person name="Huang L."/>
            <person name="Wang Z.-W."/>
            <person name="Zhao X."/>
            <person name="Zhong W.-Y."/>
            <person name="Peng D.-H."/>
            <person name="Ahmad S."/>
            <person name="Lan S."/>
            <person name="Zhang J.-S."/>
            <person name="Tsai W.-C."/>
            <person name="Van De Peer Y."/>
            <person name="Liu Z.-J."/>
        </authorList>
    </citation>
    <scope>NUCLEOTIDE SEQUENCE</scope>
    <source>
        <strain evidence="2">CP</strain>
        <tissue evidence="2">Leaves</tissue>
    </source>
</reference>
<dbReference type="EMBL" id="JAUJYO010000004">
    <property type="protein sequence ID" value="KAK1318871.1"/>
    <property type="molecule type" value="Genomic_DNA"/>
</dbReference>
<sequence length="1775" mass="198327">MMDLEHRKTKLEPGISQLKEKWEEYRQPRVSKKRASLFVSPTGEYVAVATGNRITILQKDDNYMEPCGIFTSKDKLTTFVCGAWSEARGILGVIDDKNALYFIRTDGNEIKKATRSQLKISESIIGLFVQDDLNAKGPFLYGFCIVTSDGLFYNVEIIDDPSSSITCSPLRMNFLTGKEQFLQNASCLDFLSEVSCLVLVSNIVGGPKGTGDTPGLYSLSLWHRTGRSELELRFCSPHFEGLFSIPKGNLGPITTPRVTISPDGNHVAALDLCGNLNVFNVDGQQSALSLLTFDEQSYSQLGSTLARGKRQGIINIVDVTWWSDHILMVARRSGIISMLDVSSDVKLLEDIPVSSIPILESVKLSQGNVFLLLDTLSEESLSVPSRHMESMNIHDTGTYYEEISEQDDVNKHWRLMSFLERSVSEMYMVLIRNQQYQPALEFADHHGMDRDEVFKSQWLLSAQGAEEADMFLSNIKDHNFVLSECIEKVGPTEDAVRTLLTYGLHVTEQYQFSELETEETNIVWDLRIARLQLLQCRDRLETFVGINMGRFSVQGYSKFRVSPLSEAAIALAESGKLGALNLLFKRHPYTLAPSILDILSAIPETVPVQSYGQLLPGMIPPNTGFLRGGDWVEYFACRGGITEMQQFRDDIFYLHQLIYSDGCDDEIHFNMSLTMWEQLSEYDKFKAILDEATEDTVMARLREKALPFMRNCLHARASACDAQMTEQQHFVDCERGDSFLSRWLKEITAENKLDICFKIIEDGCTDLGSDGIFQDEVESVDLTLDCIYLCTATDRWNAMSLLLSKLSEFKQIRNPMEIINMAITSQTGAYLDVDELIVIAKLLGLNSEDDIAAVQESVAREAAVTGCWDILLKDNVKFLSFAGLQLPWLLELSQKAEFGKKEITAANSPVKHQQVSTRMQAVVTIISWLANNDVAPSDDVMSSLAKSVMEPPVTEEEDVLGCSFLLNLMDAFHGVEVIEDQLRTRAAYQEICSIMNIGMIYSSLHHKSIEYSSPSERRELLLHKFQEKHASLMSEEMDQIGKAQSTFWKEWKTKLEEQIRSADQARSLEKIIPGVNTARFLSGDVDYIKTVVWSFIDSVKLEKKFILKEAVNLADAYGLLRNEMGLVIWSGLDISIEVLMQFLGCALVSELWANDDILAEILDYKGNILACASGVINMIFTNVYPAVGGNNKHRLSFIYGSLLNEDGWLDCILLLLDLWIKFADDIQEFLGHSGQEDKSIRLNADSLSKSLRIFRKLIVENEVSVNHGWNTVCGYMKVNPNGSFKMGASSFCVAMIYSGCGFQATSEVFSAIDTQALTGLNFSNVNKNLSDLYVNTEGMLLSNLCAGSADHRHLHQLLSSLSKFEGKIDDLNVVRHAVWGRLAALSNDMQLPSLARMHVLELMQSITGKMLKAPLLNLFLISTHGKGISPNIEINPEDLTTLESAVSCFLRLSRAVDSESQLVNLQGILEEWEGLFTEGMDKEKLGGADSPAEAKSWSDDEWDVGWDSFQEGVEKQEGKDDSVSIHPLHTCWMEIITKLVALSQLPAVIKLIDRSLSKRSVILLSEDEVHSLCKITIGIDCFTALKVMLLFPYKGIWFQCLAAVEAQLKHDGVPEKINDDHELLVLFLSSGVLSAVANDPAYSAVFSYFCYLVGRLSRTCQEDFLQHNVTNRMVSFGQVIIPFFVSELVNAGQYFLAGLIVSRMMCAHVSLSLINIAEACLIRYLEGQIRAQQGRGSDVKDMDVCGSLLNTVSGLRGRLDNLLQSALSSFSANVG</sequence>
<gene>
    <name evidence="2" type="ORF">QJS10_CPB04g01968</name>
</gene>
<dbReference type="GO" id="GO:0070939">
    <property type="term" value="C:Dsl1/NZR complex"/>
    <property type="evidence" value="ECO:0007669"/>
    <property type="project" value="TreeGrafter"/>
</dbReference>
<dbReference type="PANTHER" id="PTHR15922:SF2">
    <property type="entry name" value="NBAS SUBUNIT OF NRZ TETHERING COMPLEX"/>
    <property type="match status" value="1"/>
</dbReference>
<evidence type="ECO:0000313" key="3">
    <source>
        <dbReference type="Proteomes" id="UP001180020"/>
    </source>
</evidence>
<dbReference type="InterPro" id="IPR055403">
    <property type="entry name" value="ARM_KNTC1_1st"/>
</dbReference>
<dbReference type="Proteomes" id="UP001180020">
    <property type="component" value="Unassembled WGS sequence"/>
</dbReference>
<comment type="caution">
    <text evidence="2">The sequence shown here is derived from an EMBL/GenBank/DDBJ whole genome shotgun (WGS) entry which is preliminary data.</text>
</comment>
<feature type="domain" description="KNTC1 first ARM-repeats" evidence="1">
    <location>
        <begin position="430"/>
        <end position="620"/>
    </location>
</feature>
<dbReference type="PANTHER" id="PTHR15922">
    <property type="entry name" value="NEUROBLASTOMA-AMPLIFIED SEQUENCE"/>
    <property type="match status" value="1"/>
</dbReference>
<organism evidence="2 3">
    <name type="scientific">Acorus calamus</name>
    <name type="common">Sweet flag</name>
    <dbReference type="NCBI Taxonomy" id="4465"/>
    <lineage>
        <taxon>Eukaryota</taxon>
        <taxon>Viridiplantae</taxon>
        <taxon>Streptophyta</taxon>
        <taxon>Embryophyta</taxon>
        <taxon>Tracheophyta</taxon>
        <taxon>Spermatophyta</taxon>
        <taxon>Magnoliopsida</taxon>
        <taxon>Liliopsida</taxon>
        <taxon>Acoraceae</taxon>
        <taxon>Acorus</taxon>
    </lineage>
</organism>
<evidence type="ECO:0000313" key="2">
    <source>
        <dbReference type="EMBL" id="KAK1318871.1"/>
    </source>
</evidence>
<dbReference type="Pfam" id="PF24520">
    <property type="entry name" value="ARM_KNTC1_1st"/>
    <property type="match status" value="1"/>
</dbReference>
<dbReference type="GO" id="GO:0000149">
    <property type="term" value="F:SNARE binding"/>
    <property type="evidence" value="ECO:0007669"/>
    <property type="project" value="TreeGrafter"/>
</dbReference>
<name>A0AAV9F045_ACOCL</name>
<dbReference type="GO" id="GO:0006890">
    <property type="term" value="P:retrograde vesicle-mediated transport, Golgi to endoplasmic reticulum"/>
    <property type="evidence" value="ECO:0007669"/>
    <property type="project" value="TreeGrafter"/>
</dbReference>
<proteinExistence type="predicted"/>
<reference evidence="2" key="1">
    <citation type="journal article" date="2023" name="Nat. Commun.">
        <title>Diploid and tetraploid genomes of Acorus and the evolution of monocots.</title>
        <authorList>
            <person name="Ma L."/>
            <person name="Liu K.W."/>
            <person name="Li Z."/>
            <person name="Hsiao Y.Y."/>
            <person name="Qi Y."/>
            <person name="Fu T."/>
            <person name="Tang G.D."/>
            <person name="Zhang D."/>
            <person name="Sun W.H."/>
            <person name="Liu D.K."/>
            <person name="Li Y."/>
            <person name="Chen G.Z."/>
            <person name="Liu X.D."/>
            <person name="Liao X.Y."/>
            <person name="Jiang Y.T."/>
            <person name="Yu X."/>
            <person name="Hao Y."/>
            <person name="Huang J."/>
            <person name="Zhao X.W."/>
            <person name="Ke S."/>
            <person name="Chen Y.Y."/>
            <person name="Wu W.L."/>
            <person name="Hsu J.L."/>
            <person name="Lin Y.F."/>
            <person name="Huang M.D."/>
            <person name="Li C.Y."/>
            <person name="Huang L."/>
            <person name="Wang Z.W."/>
            <person name="Zhao X."/>
            <person name="Zhong W.Y."/>
            <person name="Peng D.H."/>
            <person name="Ahmad S."/>
            <person name="Lan S."/>
            <person name="Zhang J.S."/>
            <person name="Tsai W.C."/>
            <person name="Van de Peer Y."/>
            <person name="Liu Z.J."/>
        </authorList>
    </citation>
    <scope>NUCLEOTIDE SEQUENCE</scope>
    <source>
        <strain evidence="2">CP</strain>
    </source>
</reference>
<dbReference type="SUPFAM" id="SSF101898">
    <property type="entry name" value="NHL repeat"/>
    <property type="match status" value="1"/>
</dbReference>
<keyword evidence="3" id="KW-1185">Reference proteome</keyword>
<protein>
    <recommendedName>
        <fullName evidence="1">KNTC1 first ARM-repeats domain-containing protein</fullName>
    </recommendedName>
</protein>
<evidence type="ECO:0000259" key="1">
    <source>
        <dbReference type="Pfam" id="PF24520"/>
    </source>
</evidence>